<dbReference type="Pfam" id="PF00877">
    <property type="entry name" value="NLPC_P60"/>
    <property type="match status" value="1"/>
</dbReference>
<reference evidence="6 7" key="1">
    <citation type="journal article" date="2013" name="Genome Announc.">
        <title>Complete Genome Sequence of Mycobacterium massiliense Clinical Strain Asan 50594, Belonging to the Type II Genotype.</title>
        <authorList>
            <person name="Kim B.J."/>
            <person name="Kim B.R."/>
            <person name="Hong S.H."/>
            <person name="Seok S.H."/>
            <person name="Kook Y.H."/>
            <person name="Kim B.J."/>
        </authorList>
    </citation>
    <scope>NUCLEOTIDE SEQUENCE [LARGE SCALE GENOMIC DNA]</scope>
    <source>
        <strain evidence="6 7">50594</strain>
    </source>
</reference>
<gene>
    <name evidence="6" type="ORF">MASS_2p0001</name>
</gene>
<comment type="similarity">
    <text evidence="1">Belongs to the peptidase C40 family.</text>
</comment>
<evidence type="ECO:0000256" key="2">
    <source>
        <dbReference type="ARBA" id="ARBA00022670"/>
    </source>
</evidence>
<geneLocation type="plasmid" evidence="6 7">
    <name>2</name>
</geneLocation>
<organism evidence="6 7">
    <name type="scientific">Mycobacteroides abscessus subsp. bolletii 50594</name>
    <dbReference type="NCBI Taxonomy" id="1303024"/>
    <lineage>
        <taxon>Bacteria</taxon>
        <taxon>Bacillati</taxon>
        <taxon>Actinomycetota</taxon>
        <taxon>Actinomycetes</taxon>
        <taxon>Mycobacteriales</taxon>
        <taxon>Mycobacteriaceae</taxon>
        <taxon>Mycobacteroides</taxon>
        <taxon>Mycobacteroides abscessus</taxon>
    </lineage>
</organism>
<evidence type="ECO:0000313" key="7">
    <source>
        <dbReference type="Proteomes" id="UP000013961"/>
    </source>
</evidence>
<dbReference type="Gene3D" id="3.90.1720.10">
    <property type="entry name" value="endopeptidase domain like (from Nostoc punctiforme)"/>
    <property type="match status" value="1"/>
</dbReference>
<dbReference type="KEGG" id="mabb:MASS_2p0001"/>
<evidence type="ECO:0000256" key="3">
    <source>
        <dbReference type="ARBA" id="ARBA00022801"/>
    </source>
</evidence>
<keyword evidence="3" id="KW-0378">Hydrolase</keyword>
<name>A0AB33AJ24_9MYCO</name>
<keyword evidence="6" id="KW-0614">Plasmid</keyword>
<dbReference type="EMBL" id="CP004376">
    <property type="protein sequence ID" value="AGM31712.1"/>
    <property type="molecule type" value="Genomic_DNA"/>
</dbReference>
<protein>
    <submittedName>
        <fullName evidence="6">NLP/P60 protein</fullName>
    </submittedName>
</protein>
<evidence type="ECO:0000256" key="4">
    <source>
        <dbReference type="ARBA" id="ARBA00022807"/>
    </source>
</evidence>
<dbReference type="GO" id="GO:0006508">
    <property type="term" value="P:proteolysis"/>
    <property type="evidence" value="ECO:0007669"/>
    <property type="project" value="UniProtKB-KW"/>
</dbReference>
<dbReference type="PANTHER" id="PTHR47359">
    <property type="entry name" value="PEPTIDOGLYCAN DL-ENDOPEPTIDASE CWLO"/>
    <property type="match status" value="1"/>
</dbReference>
<dbReference type="RefSeq" id="WP_016341416.1">
    <property type="nucleotide sequence ID" value="NC_021279.1"/>
</dbReference>
<dbReference type="Proteomes" id="UP000013961">
    <property type="component" value="Plasmid 2"/>
</dbReference>
<proteinExistence type="inferred from homology"/>
<dbReference type="PANTHER" id="PTHR47359:SF3">
    <property type="entry name" value="NLP_P60 DOMAIN-CONTAINING PROTEIN-RELATED"/>
    <property type="match status" value="1"/>
</dbReference>
<keyword evidence="2" id="KW-0645">Protease</keyword>
<keyword evidence="4" id="KW-0788">Thiol protease</keyword>
<dbReference type="SUPFAM" id="SSF54001">
    <property type="entry name" value="Cysteine proteinases"/>
    <property type="match status" value="1"/>
</dbReference>
<dbReference type="InterPro" id="IPR051794">
    <property type="entry name" value="PG_Endopeptidase_C40"/>
</dbReference>
<dbReference type="InterPro" id="IPR038765">
    <property type="entry name" value="Papain-like_cys_pep_sf"/>
</dbReference>
<dbReference type="InterPro" id="IPR000064">
    <property type="entry name" value="NLP_P60_dom"/>
</dbReference>
<feature type="domain" description="NlpC/P60" evidence="5">
    <location>
        <begin position="239"/>
        <end position="360"/>
    </location>
</feature>
<evidence type="ECO:0000256" key="1">
    <source>
        <dbReference type="ARBA" id="ARBA00007074"/>
    </source>
</evidence>
<dbReference type="PROSITE" id="PS51935">
    <property type="entry name" value="NLPC_P60"/>
    <property type="match status" value="1"/>
</dbReference>
<dbReference type="GO" id="GO:0008234">
    <property type="term" value="F:cysteine-type peptidase activity"/>
    <property type="evidence" value="ECO:0007669"/>
    <property type="project" value="UniProtKB-KW"/>
</dbReference>
<evidence type="ECO:0000259" key="5">
    <source>
        <dbReference type="PROSITE" id="PS51935"/>
    </source>
</evidence>
<sequence>MTLDLVVQRVGAALGRGHALFSPSPLEVGSSLSASGQSLENVGQRVGAQAQMLDARGAFGREFGAAAGRLGGRIAAAGGADQLLGGAMSGAAGDDAAGRGQSGNVVNAAAGDTARTGPYANTPAGRQALLMALRDRVDDQRKVIAAYRARDAQYAAKIRALAYQQQRGGGAGMGGLGQAFSGLGQQMRPGGGSSGGGGGGGLSGLSSLGGLFKNAGNTNSSANGTAGLGALGMADDGSNGLGGPAAKAALSKQGSPYVYGAKGPRVFDCSGLTQWAWGQVGVKLGDDTYAQIRQGIPVQQGQVRAGDLIFPLTSFGAEGKPGPGHVMMAISSTQVVHAPHTGDVVRVAPMPAGYVARRPR</sequence>
<evidence type="ECO:0000313" key="6">
    <source>
        <dbReference type="EMBL" id="AGM31712.1"/>
    </source>
</evidence>
<dbReference type="AlphaFoldDB" id="A0AB33AJ24"/>
<accession>A0AB33AJ24</accession>